<sequence>MKKKGDRTTLTQGNMWSGLVRHVSSKTLGFFELLSYGRKKKKTRGAFFFMRVFVVVTIASVRGKRIYVFCTVPLRLFAYLCSLFVLEQVPAFVFAQTVQSSWVVGFSLGGEGHGGRGHLLTPPLLLPFPSLLLPCVLHIYPSHCLFFLSFFPLFLT</sequence>
<feature type="transmembrane region" description="Helical" evidence="1">
    <location>
        <begin position="130"/>
        <end position="155"/>
    </location>
</feature>
<gene>
    <name evidence="2" type="ORF">BCR41DRAFT_198744</name>
</gene>
<accession>A0A1Y2GAE3</accession>
<keyword evidence="1" id="KW-0472">Membrane</keyword>
<dbReference type="GeneID" id="33561712"/>
<dbReference type="EMBL" id="MCFF01000058">
    <property type="protein sequence ID" value="ORZ04296.1"/>
    <property type="molecule type" value="Genomic_DNA"/>
</dbReference>
<keyword evidence="1" id="KW-0812">Transmembrane</keyword>
<evidence type="ECO:0000256" key="1">
    <source>
        <dbReference type="SAM" id="Phobius"/>
    </source>
</evidence>
<dbReference type="Proteomes" id="UP000193648">
    <property type="component" value="Unassembled WGS sequence"/>
</dbReference>
<protein>
    <recommendedName>
        <fullName evidence="4">Transmembrane protein</fullName>
    </recommendedName>
</protein>
<organism evidence="2 3">
    <name type="scientific">Lobosporangium transversale</name>
    <dbReference type="NCBI Taxonomy" id="64571"/>
    <lineage>
        <taxon>Eukaryota</taxon>
        <taxon>Fungi</taxon>
        <taxon>Fungi incertae sedis</taxon>
        <taxon>Mucoromycota</taxon>
        <taxon>Mortierellomycotina</taxon>
        <taxon>Mortierellomycetes</taxon>
        <taxon>Mortierellales</taxon>
        <taxon>Mortierellaceae</taxon>
        <taxon>Lobosporangium</taxon>
    </lineage>
</organism>
<evidence type="ECO:0000313" key="2">
    <source>
        <dbReference type="EMBL" id="ORZ04296.1"/>
    </source>
</evidence>
<name>A0A1Y2GAE3_9FUNG</name>
<keyword evidence="1" id="KW-1133">Transmembrane helix</keyword>
<comment type="caution">
    <text evidence="2">The sequence shown here is derived from an EMBL/GenBank/DDBJ whole genome shotgun (WGS) entry which is preliminary data.</text>
</comment>
<dbReference type="RefSeq" id="XP_021876454.1">
    <property type="nucleotide sequence ID" value="XM_022019868.1"/>
</dbReference>
<evidence type="ECO:0008006" key="4">
    <source>
        <dbReference type="Google" id="ProtNLM"/>
    </source>
</evidence>
<reference evidence="2 3" key="1">
    <citation type="submission" date="2016-07" db="EMBL/GenBank/DDBJ databases">
        <title>Pervasive Adenine N6-methylation of Active Genes in Fungi.</title>
        <authorList>
            <consortium name="DOE Joint Genome Institute"/>
            <person name="Mondo S.J."/>
            <person name="Dannebaum R.O."/>
            <person name="Kuo R.C."/>
            <person name="Labutti K."/>
            <person name="Haridas S."/>
            <person name="Kuo A."/>
            <person name="Salamov A."/>
            <person name="Ahrendt S.R."/>
            <person name="Lipzen A."/>
            <person name="Sullivan W."/>
            <person name="Andreopoulos W.B."/>
            <person name="Clum A."/>
            <person name="Lindquist E."/>
            <person name="Daum C."/>
            <person name="Ramamoorthy G.K."/>
            <person name="Gryganskyi A."/>
            <person name="Culley D."/>
            <person name="Magnuson J.K."/>
            <person name="James T.Y."/>
            <person name="O'Malley M.A."/>
            <person name="Stajich J.E."/>
            <person name="Spatafora J.W."/>
            <person name="Visel A."/>
            <person name="Grigoriev I.V."/>
        </authorList>
    </citation>
    <scope>NUCLEOTIDE SEQUENCE [LARGE SCALE GENOMIC DNA]</scope>
    <source>
        <strain evidence="2 3">NRRL 3116</strain>
    </source>
</reference>
<dbReference type="InParanoid" id="A0A1Y2GAE3"/>
<dbReference type="AlphaFoldDB" id="A0A1Y2GAE3"/>
<proteinExistence type="predicted"/>
<evidence type="ECO:0000313" key="3">
    <source>
        <dbReference type="Proteomes" id="UP000193648"/>
    </source>
</evidence>
<keyword evidence="3" id="KW-1185">Reference proteome</keyword>
<feature type="transmembrane region" description="Helical" evidence="1">
    <location>
        <begin position="43"/>
        <end position="60"/>
    </location>
</feature>